<sequence>MYASGRATASATQGVQRRIWRRFGEVGISPNGWWISLATGVWHARDCRILWAEGLLVTGARGLGLAGARERRFGDSDSVRRAGKLISEYLHGRDGEDGPGQFEAIIRCDVIIGENEATGRDVVGARTGEWVVLIHQLVLFAARLMAEKGLDLLSSDGSKWRQWNEETMELLEQLRSAPGELCREIVTGQRRLGSWK</sequence>
<evidence type="ECO:0000313" key="2">
    <source>
        <dbReference type="Proteomes" id="UP000241690"/>
    </source>
</evidence>
<organism evidence="1 2">
    <name type="scientific">Trichoderma harzianum CBS 226.95</name>
    <dbReference type="NCBI Taxonomy" id="983964"/>
    <lineage>
        <taxon>Eukaryota</taxon>
        <taxon>Fungi</taxon>
        <taxon>Dikarya</taxon>
        <taxon>Ascomycota</taxon>
        <taxon>Pezizomycotina</taxon>
        <taxon>Sordariomycetes</taxon>
        <taxon>Hypocreomycetidae</taxon>
        <taxon>Hypocreales</taxon>
        <taxon>Hypocreaceae</taxon>
        <taxon>Trichoderma</taxon>
    </lineage>
</organism>
<dbReference type="AlphaFoldDB" id="A0A2T4ALP7"/>
<dbReference type="GeneID" id="36623075"/>
<dbReference type="EMBL" id="KZ679677">
    <property type="protein sequence ID" value="PTB58006.1"/>
    <property type="molecule type" value="Genomic_DNA"/>
</dbReference>
<dbReference type="RefSeq" id="XP_024777683.1">
    <property type="nucleotide sequence ID" value="XM_024914510.1"/>
</dbReference>
<accession>A0A2T4ALP7</accession>
<name>A0A2T4ALP7_TRIHA</name>
<protein>
    <submittedName>
        <fullName evidence="1">Uncharacterized protein</fullName>
    </submittedName>
</protein>
<proteinExistence type="predicted"/>
<keyword evidence="2" id="KW-1185">Reference proteome</keyword>
<evidence type="ECO:0000313" key="1">
    <source>
        <dbReference type="EMBL" id="PTB58006.1"/>
    </source>
</evidence>
<dbReference type="Proteomes" id="UP000241690">
    <property type="component" value="Unassembled WGS sequence"/>
</dbReference>
<reference evidence="1 2" key="1">
    <citation type="submission" date="2016-07" db="EMBL/GenBank/DDBJ databases">
        <title>Multiple horizontal gene transfer events from other fungi enriched the ability of initially mycotrophic Trichoderma (Ascomycota) to feed on dead plant biomass.</title>
        <authorList>
            <consortium name="DOE Joint Genome Institute"/>
            <person name="Aerts A."/>
            <person name="Atanasova L."/>
            <person name="Chenthamara K."/>
            <person name="Zhang J."/>
            <person name="Grujic M."/>
            <person name="Henrissat B."/>
            <person name="Kuo A."/>
            <person name="Salamov A."/>
            <person name="Lipzen A."/>
            <person name="Labutti K."/>
            <person name="Barry K."/>
            <person name="Miao Y."/>
            <person name="Rahimi M.J."/>
            <person name="Shen Q."/>
            <person name="Grigoriev I.V."/>
            <person name="Kubicek C.P."/>
            <person name="Druzhinina I.S."/>
        </authorList>
    </citation>
    <scope>NUCLEOTIDE SEQUENCE [LARGE SCALE GENOMIC DNA]</scope>
    <source>
        <strain evidence="1 2">CBS 226.95</strain>
    </source>
</reference>
<gene>
    <name evidence="1" type="ORF">M431DRAFT_355318</name>
</gene>